<sequence>MDATDRALALLERERRALLSADWEALDRIAPLKARLAETLGAQPEAGLTPRRLAEIRRAAGRNGAIMTAAMEGLRDGARRLQEIRRAQSGFSSYDSAGRQARVASTRPGLEKRS</sequence>
<evidence type="ECO:0000313" key="2">
    <source>
        <dbReference type="EMBL" id="PYE84567.1"/>
    </source>
</evidence>
<dbReference type="OrthoDB" id="7689229at2"/>
<organism evidence="2 3">
    <name type="scientific">Pseudoroseicyclus aestuarii</name>
    <dbReference type="NCBI Taxonomy" id="1795041"/>
    <lineage>
        <taxon>Bacteria</taxon>
        <taxon>Pseudomonadati</taxon>
        <taxon>Pseudomonadota</taxon>
        <taxon>Alphaproteobacteria</taxon>
        <taxon>Rhodobacterales</taxon>
        <taxon>Paracoccaceae</taxon>
        <taxon>Pseudoroseicyclus</taxon>
    </lineage>
</organism>
<accession>A0A318SXL4</accession>
<keyword evidence="3" id="KW-1185">Reference proteome</keyword>
<proteinExistence type="predicted"/>
<name>A0A318SXL4_9RHOB</name>
<evidence type="ECO:0000313" key="3">
    <source>
        <dbReference type="Proteomes" id="UP000248311"/>
    </source>
</evidence>
<gene>
    <name evidence="2" type="ORF">DFP88_102368</name>
</gene>
<dbReference type="AlphaFoldDB" id="A0A318SXL4"/>
<dbReference type="RefSeq" id="WP_110813649.1">
    <property type="nucleotide sequence ID" value="NZ_QJTE01000002.1"/>
</dbReference>
<feature type="region of interest" description="Disordered" evidence="1">
    <location>
        <begin position="90"/>
        <end position="114"/>
    </location>
</feature>
<dbReference type="GO" id="GO:0044780">
    <property type="term" value="P:bacterial-type flagellum assembly"/>
    <property type="evidence" value="ECO:0007669"/>
    <property type="project" value="InterPro"/>
</dbReference>
<reference evidence="2 3" key="1">
    <citation type="submission" date="2018-06" db="EMBL/GenBank/DDBJ databases">
        <title>Genomic Encyclopedia of Type Strains, Phase III (KMG-III): the genomes of soil and plant-associated and newly described type strains.</title>
        <authorList>
            <person name="Whitman W."/>
        </authorList>
    </citation>
    <scope>NUCLEOTIDE SEQUENCE [LARGE SCALE GENOMIC DNA]</scope>
    <source>
        <strain evidence="2 3">CECT 9025</strain>
    </source>
</reference>
<protein>
    <recommendedName>
        <fullName evidence="4">FlgN protein</fullName>
    </recommendedName>
</protein>
<dbReference type="EMBL" id="QJTE01000002">
    <property type="protein sequence ID" value="PYE84567.1"/>
    <property type="molecule type" value="Genomic_DNA"/>
</dbReference>
<evidence type="ECO:0008006" key="4">
    <source>
        <dbReference type="Google" id="ProtNLM"/>
    </source>
</evidence>
<dbReference type="SUPFAM" id="SSF140566">
    <property type="entry name" value="FlgN-like"/>
    <property type="match status" value="1"/>
</dbReference>
<comment type="caution">
    <text evidence="2">The sequence shown here is derived from an EMBL/GenBank/DDBJ whole genome shotgun (WGS) entry which is preliminary data.</text>
</comment>
<dbReference type="InterPro" id="IPR036679">
    <property type="entry name" value="FlgN-like_sf"/>
</dbReference>
<evidence type="ECO:0000256" key="1">
    <source>
        <dbReference type="SAM" id="MobiDB-lite"/>
    </source>
</evidence>
<dbReference type="Proteomes" id="UP000248311">
    <property type="component" value="Unassembled WGS sequence"/>
</dbReference>